<proteinExistence type="inferred from homology"/>
<feature type="transmembrane region" description="Helical" evidence="7">
    <location>
        <begin position="75"/>
        <end position="98"/>
    </location>
</feature>
<comment type="caution">
    <text evidence="8">The sequence shown here is derived from an EMBL/GenBank/DDBJ whole genome shotgun (WGS) entry which is preliminary data.</text>
</comment>
<sequence length="379" mass="39635">MTILADQRSSTRTDLAWAISVGGIGVVLFTAMLVFTWYFATTLLLIFTGMLLGVALNALTNALGRRVHLPHPVRLAIVCVVLAVLLAGVAYLGGATIAEQASLLSKTIKSQIGNVKTFLENHGIDTSFFDLGNAASDASANPAPDSTPSPAAPPRGPLPGAGALASSGGAIVSQTFKLLLGTIHGVGNIFIVLFLGLSFAAQPSVYHDGLLFLAPARHRTRVTLIIDRISETLERWLIAQIVVMIAVGVVTWIGLAIIGIPGSFILGIQAGLLAFIPTVGAIIAGVVVVLASLASGWIPALSAFLLFMGVHTMESYVLTPILQRQALDIPPATLFAFQILLGVVFGIWGLALALPLVAIAKVMIDHFKTYEAPPLAEAA</sequence>
<keyword evidence="3 7" id="KW-0812">Transmembrane</keyword>
<evidence type="ECO:0000256" key="7">
    <source>
        <dbReference type="SAM" id="Phobius"/>
    </source>
</evidence>
<gene>
    <name evidence="8" type="ORF">E4K65_22620</name>
</gene>
<protein>
    <submittedName>
        <fullName evidence="8">AI-2E family transporter</fullName>
    </submittedName>
</protein>
<evidence type="ECO:0000256" key="5">
    <source>
        <dbReference type="ARBA" id="ARBA00023136"/>
    </source>
</evidence>
<evidence type="ECO:0000256" key="1">
    <source>
        <dbReference type="ARBA" id="ARBA00004141"/>
    </source>
</evidence>
<feature type="transmembrane region" description="Helical" evidence="7">
    <location>
        <begin position="237"/>
        <end position="260"/>
    </location>
</feature>
<dbReference type="PANTHER" id="PTHR21716">
    <property type="entry name" value="TRANSMEMBRANE PROTEIN"/>
    <property type="match status" value="1"/>
</dbReference>
<evidence type="ECO:0000256" key="4">
    <source>
        <dbReference type="ARBA" id="ARBA00022989"/>
    </source>
</evidence>
<dbReference type="RefSeq" id="WP_135176046.1">
    <property type="nucleotide sequence ID" value="NZ_SPQT01000013.1"/>
</dbReference>
<dbReference type="GO" id="GO:0016020">
    <property type="term" value="C:membrane"/>
    <property type="evidence" value="ECO:0007669"/>
    <property type="project" value="UniProtKB-SubCell"/>
</dbReference>
<evidence type="ECO:0000313" key="8">
    <source>
        <dbReference type="EMBL" id="TFV45876.1"/>
    </source>
</evidence>
<comment type="similarity">
    <text evidence="2">Belongs to the autoinducer-2 exporter (AI-2E) (TC 2.A.86) family.</text>
</comment>
<dbReference type="PANTHER" id="PTHR21716:SF62">
    <property type="entry name" value="TRANSPORT PROTEIN YDBI-RELATED"/>
    <property type="match status" value="1"/>
</dbReference>
<feature type="transmembrane region" description="Helical" evidence="7">
    <location>
        <begin position="300"/>
        <end position="322"/>
    </location>
</feature>
<name>A0A4Y9LSA9_9BRAD</name>
<dbReference type="AlphaFoldDB" id="A0A4Y9LSA9"/>
<feature type="compositionally biased region" description="Pro residues" evidence="6">
    <location>
        <begin position="145"/>
        <end position="157"/>
    </location>
</feature>
<keyword evidence="9" id="KW-1185">Reference proteome</keyword>
<evidence type="ECO:0000256" key="3">
    <source>
        <dbReference type="ARBA" id="ARBA00022692"/>
    </source>
</evidence>
<comment type="subcellular location">
    <subcellularLocation>
        <location evidence="1">Membrane</location>
        <topology evidence="1">Multi-pass membrane protein</topology>
    </subcellularLocation>
</comment>
<feature type="region of interest" description="Disordered" evidence="6">
    <location>
        <begin position="137"/>
        <end position="158"/>
    </location>
</feature>
<dbReference type="EMBL" id="SPQT01000013">
    <property type="protein sequence ID" value="TFV45876.1"/>
    <property type="molecule type" value="Genomic_DNA"/>
</dbReference>
<evidence type="ECO:0000256" key="2">
    <source>
        <dbReference type="ARBA" id="ARBA00009773"/>
    </source>
</evidence>
<dbReference type="OrthoDB" id="5761230at2"/>
<keyword evidence="4 7" id="KW-1133">Transmembrane helix</keyword>
<feature type="transmembrane region" description="Helical" evidence="7">
    <location>
        <begin position="42"/>
        <end position="63"/>
    </location>
</feature>
<feature type="transmembrane region" description="Helical" evidence="7">
    <location>
        <begin position="272"/>
        <end position="294"/>
    </location>
</feature>
<keyword evidence="5 7" id="KW-0472">Membrane</keyword>
<feature type="transmembrane region" description="Helical" evidence="7">
    <location>
        <begin position="334"/>
        <end position="360"/>
    </location>
</feature>
<dbReference type="Pfam" id="PF01594">
    <property type="entry name" value="AI-2E_transport"/>
    <property type="match status" value="2"/>
</dbReference>
<organism evidence="8 9">
    <name type="scientific">Bradyrhizobium niftali</name>
    <dbReference type="NCBI Taxonomy" id="2560055"/>
    <lineage>
        <taxon>Bacteria</taxon>
        <taxon>Pseudomonadati</taxon>
        <taxon>Pseudomonadota</taxon>
        <taxon>Alphaproteobacteria</taxon>
        <taxon>Hyphomicrobiales</taxon>
        <taxon>Nitrobacteraceae</taxon>
        <taxon>Bradyrhizobium</taxon>
    </lineage>
</organism>
<evidence type="ECO:0000313" key="9">
    <source>
        <dbReference type="Proteomes" id="UP000297966"/>
    </source>
</evidence>
<evidence type="ECO:0000256" key="6">
    <source>
        <dbReference type="SAM" id="MobiDB-lite"/>
    </source>
</evidence>
<dbReference type="InterPro" id="IPR002549">
    <property type="entry name" value="AI-2E-like"/>
</dbReference>
<dbReference type="Proteomes" id="UP000297966">
    <property type="component" value="Unassembled WGS sequence"/>
</dbReference>
<feature type="transmembrane region" description="Helical" evidence="7">
    <location>
        <begin position="178"/>
        <end position="201"/>
    </location>
</feature>
<dbReference type="GO" id="GO:0055085">
    <property type="term" value="P:transmembrane transport"/>
    <property type="evidence" value="ECO:0007669"/>
    <property type="project" value="TreeGrafter"/>
</dbReference>
<accession>A0A4Y9LSA9</accession>
<reference evidence="8 9" key="1">
    <citation type="submission" date="2019-03" db="EMBL/GenBank/DDBJ databases">
        <title>Bradyrhizobium diversity isolated from nodules of Chamaecrista fasciculata.</title>
        <authorList>
            <person name="Klepa M.S."/>
            <person name="Urquiaga M.O."/>
            <person name="Hungria M."/>
            <person name="Delamuta J.R."/>
        </authorList>
    </citation>
    <scope>NUCLEOTIDE SEQUENCE [LARGE SCALE GENOMIC DNA]</scope>
    <source>
        <strain evidence="8 9">CNPSo 3448</strain>
    </source>
</reference>
<feature type="transmembrane region" description="Helical" evidence="7">
    <location>
        <begin position="15"/>
        <end position="35"/>
    </location>
</feature>